<dbReference type="CDD" id="cd03429">
    <property type="entry name" value="NUDIX_NADH_pyrophosphatase_Nudt13"/>
    <property type="match status" value="1"/>
</dbReference>
<evidence type="ECO:0000256" key="8">
    <source>
        <dbReference type="ARBA" id="ARBA00023027"/>
    </source>
</evidence>
<comment type="cofactor">
    <cofactor evidence="2">
        <name>Zn(2+)</name>
        <dbReference type="ChEBI" id="CHEBI:29105"/>
    </cofactor>
</comment>
<dbReference type="EMBL" id="AP023367">
    <property type="protein sequence ID" value="BCJ93885.1"/>
    <property type="molecule type" value="Genomic_DNA"/>
</dbReference>
<keyword evidence="7" id="KW-0460">Magnesium</keyword>
<name>A0A6S6R2Y0_9FIRM</name>
<comment type="catalytic activity">
    <reaction evidence="9">
        <text>a 5'-end NAD(+)-phospho-ribonucleoside in mRNA + H2O = a 5'-end phospho-adenosine-phospho-ribonucleoside in mRNA + beta-nicotinamide D-ribonucleotide + 2 H(+)</text>
        <dbReference type="Rhea" id="RHEA:60876"/>
        <dbReference type="Rhea" id="RHEA-COMP:15698"/>
        <dbReference type="Rhea" id="RHEA-COMP:15719"/>
        <dbReference type="ChEBI" id="CHEBI:14649"/>
        <dbReference type="ChEBI" id="CHEBI:15377"/>
        <dbReference type="ChEBI" id="CHEBI:15378"/>
        <dbReference type="ChEBI" id="CHEBI:144029"/>
        <dbReference type="ChEBI" id="CHEBI:144051"/>
    </reaction>
    <physiologicalReaction direction="left-to-right" evidence="9">
        <dbReference type="Rhea" id="RHEA:60877"/>
    </physiologicalReaction>
</comment>
<evidence type="ECO:0000256" key="6">
    <source>
        <dbReference type="ARBA" id="ARBA00022801"/>
    </source>
</evidence>
<dbReference type="GO" id="GO:0046872">
    <property type="term" value="F:metal ion binding"/>
    <property type="evidence" value="ECO:0007669"/>
    <property type="project" value="UniProtKB-KW"/>
</dbReference>
<evidence type="ECO:0000256" key="3">
    <source>
        <dbReference type="ARBA" id="ARBA00009595"/>
    </source>
</evidence>
<organism evidence="10 11">
    <name type="scientific">Anaerocolumna cellulosilytica</name>
    <dbReference type="NCBI Taxonomy" id="433286"/>
    <lineage>
        <taxon>Bacteria</taxon>
        <taxon>Bacillati</taxon>
        <taxon>Bacillota</taxon>
        <taxon>Clostridia</taxon>
        <taxon>Lachnospirales</taxon>
        <taxon>Lachnospiraceae</taxon>
        <taxon>Anaerocolumna</taxon>
    </lineage>
</organism>
<evidence type="ECO:0000256" key="7">
    <source>
        <dbReference type="ARBA" id="ARBA00022842"/>
    </source>
</evidence>
<dbReference type="Gene3D" id="3.90.79.10">
    <property type="entry name" value="Nucleoside Triphosphate Pyrophosphohydrolase"/>
    <property type="match status" value="1"/>
</dbReference>
<comment type="cofactor">
    <cofactor evidence="1">
        <name>Mg(2+)</name>
        <dbReference type="ChEBI" id="CHEBI:18420"/>
    </cofactor>
</comment>
<keyword evidence="6" id="KW-0378">Hydrolase</keyword>
<dbReference type="GO" id="GO:0005829">
    <property type="term" value="C:cytosol"/>
    <property type="evidence" value="ECO:0007669"/>
    <property type="project" value="TreeGrafter"/>
</dbReference>
<dbReference type="PROSITE" id="PS51462">
    <property type="entry name" value="NUDIX"/>
    <property type="match status" value="1"/>
</dbReference>
<dbReference type="AlphaFoldDB" id="A0A6S6R2Y0"/>
<sequence>MMKLFFSKGKLLLQKIENEYRIPKANELDSIVPGTEHSESVGTYKGEECLCIQDDTVSDIPSDYEFVDVRSIPSLTDDTELFILAGTANHILHWSHSNRYCGCCGHKTIDKEDERAKLCPSCNTVIYPRISPAIITAIFRGDEILLAHNRNFKGKMHSLIAGFVEPGETLEACVAREIREEIGIKVNNIRYFNSQPWPFPDSLMIAFLADYESGEITVDGNEITEAAWFHADNLPEIPSSFSIAGKIIRWYQEQYSSH</sequence>
<dbReference type="InterPro" id="IPR049734">
    <property type="entry name" value="NudC-like_C"/>
</dbReference>
<evidence type="ECO:0000313" key="11">
    <source>
        <dbReference type="Proteomes" id="UP000515561"/>
    </source>
</evidence>
<evidence type="ECO:0000256" key="4">
    <source>
        <dbReference type="ARBA" id="ARBA00012381"/>
    </source>
</evidence>
<evidence type="ECO:0000256" key="9">
    <source>
        <dbReference type="ARBA" id="ARBA00023679"/>
    </source>
</evidence>
<dbReference type="Gene3D" id="3.90.79.20">
    <property type="match status" value="1"/>
</dbReference>
<dbReference type="GO" id="GO:0035529">
    <property type="term" value="F:NADH pyrophosphatase activity"/>
    <property type="evidence" value="ECO:0007669"/>
    <property type="project" value="TreeGrafter"/>
</dbReference>
<protein>
    <recommendedName>
        <fullName evidence="4">NAD(+) diphosphatase</fullName>
        <ecNumber evidence="4">3.6.1.22</ecNumber>
    </recommendedName>
</protein>
<dbReference type="Pfam" id="PF09297">
    <property type="entry name" value="Zn_ribbon_NUD"/>
    <property type="match status" value="1"/>
</dbReference>
<dbReference type="InterPro" id="IPR000086">
    <property type="entry name" value="NUDIX_hydrolase_dom"/>
</dbReference>
<evidence type="ECO:0000313" key="10">
    <source>
        <dbReference type="EMBL" id="BCJ93885.1"/>
    </source>
</evidence>
<dbReference type="InterPro" id="IPR015376">
    <property type="entry name" value="Znr_NADH_PPase"/>
</dbReference>
<dbReference type="NCBIfam" id="NF001299">
    <property type="entry name" value="PRK00241.1"/>
    <property type="match status" value="1"/>
</dbReference>
<dbReference type="Pfam" id="PF00293">
    <property type="entry name" value="NUDIX"/>
    <property type="match status" value="1"/>
</dbReference>
<evidence type="ECO:0000256" key="2">
    <source>
        <dbReference type="ARBA" id="ARBA00001947"/>
    </source>
</evidence>
<dbReference type="Proteomes" id="UP000515561">
    <property type="component" value="Chromosome"/>
</dbReference>
<dbReference type="InterPro" id="IPR050241">
    <property type="entry name" value="NAD-cap_RNA_hydrolase_NudC"/>
</dbReference>
<dbReference type="KEGG" id="acel:acsn021_14540"/>
<proteinExistence type="inferred from homology"/>
<dbReference type="Pfam" id="PF09296">
    <property type="entry name" value="NUDIX-like"/>
    <property type="match status" value="1"/>
</dbReference>
<dbReference type="InterPro" id="IPR015375">
    <property type="entry name" value="NADH_PPase-like_N"/>
</dbReference>
<dbReference type="InterPro" id="IPR020084">
    <property type="entry name" value="NUDIX_hydrolase_CS"/>
</dbReference>
<dbReference type="SUPFAM" id="SSF55811">
    <property type="entry name" value="Nudix"/>
    <property type="match status" value="2"/>
</dbReference>
<comment type="similarity">
    <text evidence="3">Belongs to the Nudix hydrolase family. NudC subfamily.</text>
</comment>
<dbReference type="GO" id="GO:0006742">
    <property type="term" value="P:NADP+ catabolic process"/>
    <property type="evidence" value="ECO:0007669"/>
    <property type="project" value="TreeGrafter"/>
</dbReference>
<keyword evidence="5" id="KW-0479">Metal-binding</keyword>
<evidence type="ECO:0000256" key="5">
    <source>
        <dbReference type="ARBA" id="ARBA00022723"/>
    </source>
</evidence>
<dbReference type="GO" id="GO:0019677">
    <property type="term" value="P:NAD+ catabolic process"/>
    <property type="evidence" value="ECO:0007669"/>
    <property type="project" value="TreeGrafter"/>
</dbReference>
<reference evidence="10 11" key="1">
    <citation type="journal article" date="2016" name="Int. J. Syst. Evol. Microbiol.">
        <title>Descriptions of Anaerotaenia torta gen. nov., sp. nov. and Anaerocolumna cellulosilytica gen. nov., sp. nov. isolated from a methanogenic reactor of cattle waste.</title>
        <authorList>
            <person name="Uek A."/>
            <person name="Ohtaki Y."/>
            <person name="Kaku N."/>
            <person name="Ueki K."/>
        </authorList>
    </citation>
    <scope>NUCLEOTIDE SEQUENCE [LARGE SCALE GENOMIC DNA]</scope>
    <source>
        <strain evidence="10 11">SN021</strain>
    </source>
</reference>
<dbReference type="PANTHER" id="PTHR42904:SF6">
    <property type="entry name" value="NAD-CAPPED RNA HYDROLASE NUDT12"/>
    <property type="match status" value="1"/>
</dbReference>
<keyword evidence="8" id="KW-0520">NAD</keyword>
<evidence type="ECO:0000256" key="1">
    <source>
        <dbReference type="ARBA" id="ARBA00001946"/>
    </source>
</evidence>
<dbReference type="InterPro" id="IPR015797">
    <property type="entry name" value="NUDIX_hydrolase-like_dom_sf"/>
</dbReference>
<dbReference type="PANTHER" id="PTHR42904">
    <property type="entry name" value="NUDIX HYDROLASE, NUDC SUBFAMILY"/>
    <property type="match status" value="1"/>
</dbReference>
<gene>
    <name evidence="10" type="ORF">acsn021_14540</name>
</gene>
<keyword evidence="11" id="KW-1185">Reference proteome</keyword>
<dbReference type="RefSeq" id="WP_184092552.1">
    <property type="nucleotide sequence ID" value="NZ_AP023367.1"/>
</dbReference>
<dbReference type="PROSITE" id="PS00893">
    <property type="entry name" value="NUDIX_BOX"/>
    <property type="match status" value="1"/>
</dbReference>
<accession>A0A6S6R2Y0</accession>
<dbReference type="EC" id="3.6.1.22" evidence="4"/>